<keyword evidence="4" id="KW-1185">Reference proteome</keyword>
<dbReference type="Proteomes" id="UP001519460">
    <property type="component" value="Unassembled WGS sequence"/>
</dbReference>
<feature type="signal peptide" evidence="1">
    <location>
        <begin position="1"/>
        <end position="22"/>
    </location>
</feature>
<reference evidence="3 4" key="1">
    <citation type="journal article" date="2023" name="Sci. Data">
        <title>Genome assembly of the Korean intertidal mud-creeper Batillaria attramentaria.</title>
        <authorList>
            <person name="Patra A.K."/>
            <person name="Ho P.T."/>
            <person name="Jun S."/>
            <person name="Lee S.J."/>
            <person name="Kim Y."/>
            <person name="Won Y.J."/>
        </authorList>
    </citation>
    <scope>NUCLEOTIDE SEQUENCE [LARGE SCALE GENOMIC DNA]</scope>
    <source>
        <strain evidence="3">Wonlab-2016</strain>
    </source>
</reference>
<comment type="caution">
    <text evidence="3">The sequence shown here is derived from an EMBL/GenBank/DDBJ whole genome shotgun (WGS) entry which is preliminary data.</text>
</comment>
<feature type="domain" description="EGF-like" evidence="2">
    <location>
        <begin position="67"/>
        <end position="80"/>
    </location>
</feature>
<evidence type="ECO:0000259" key="2">
    <source>
        <dbReference type="PROSITE" id="PS01186"/>
    </source>
</evidence>
<evidence type="ECO:0000313" key="3">
    <source>
        <dbReference type="EMBL" id="KAK7457736.1"/>
    </source>
</evidence>
<dbReference type="EMBL" id="JACVVK020000670">
    <property type="protein sequence ID" value="KAK7457736.1"/>
    <property type="molecule type" value="Genomic_DNA"/>
</dbReference>
<feature type="chain" id="PRO_5044754519" description="EGF-like domain-containing protein" evidence="1">
    <location>
        <begin position="23"/>
        <end position="299"/>
    </location>
</feature>
<dbReference type="SMART" id="SM00181">
    <property type="entry name" value="EGF"/>
    <property type="match status" value="4"/>
</dbReference>
<gene>
    <name evidence="3" type="ORF">BaRGS_00039197</name>
</gene>
<dbReference type="PROSITE" id="PS01186">
    <property type="entry name" value="EGF_2"/>
    <property type="match status" value="1"/>
</dbReference>
<dbReference type="AlphaFoldDB" id="A0ABD0J3Q6"/>
<accession>A0ABD0J3Q6</accession>
<protein>
    <recommendedName>
        <fullName evidence="2">EGF-like domain-containing protein</fullName>
    </recommendedName>
</protein>
<keyword evidence="1" id="KW-0732">Signal</keyword>
<evidence type="ECO:0000256" key="1">
    <source>
        <dbReference type="SAM" id="SignalP"/>
    </source>
</evidence>
<dbReference type="InterPro" id="IPR000742">
    <property type="entry name" value="EGF"/>
</dbReference>
<sequence length="299" mass="32790">MMMASLSFGLLVLVLLMSTTKAADQTALNELCRGGIDAECGGSFFTFQCDDTGCPPPSTCDVSRNKCNCPTGYFAWGKSCVTDNCTTSDTCNDETCSLLLGECVDNHTCMCNKYYNLADNYTCRGVSYGINRRGACPIGTKCAMNGICRDGSPWFHRECLCKPGFTMQYWSSVFLCYPVFTLPYSSSICWREGDVCDNGAGECLRATTNVTETFITNSSGTYIKYIPHPDDFRCYCTYGKRAGRCTPRADPGHMKHALARHGASGAMEYAAHHADRHSDGEYTKLGAKEYAKHGAKKLT</sequence>
<organism evidence="3 4">
    <name type="scientific">Batillaria attramentaria</name>
    <dbReference type="NCBI Taxonomy" id="370345"/>
    <lineage>
        <taxon>Eukaryota</taxon>
        <taxon>Metazoa</taxon>
        <taxon>Spiralia</taxon>
        <taxon>Lophotrochozoa</taxon>
        <taxon>Mollusca</taxon>
        <taxon>Gastropoda</taxon>
        <taxon>Caenogastropoda</taxon>
        <taxon>Sorbeoconcha</taxon>
        <taxon>Cerithioidea</taxon>
        <taxon>Batillariidae</taxon>
        <taxon>Batillaria</taxon>
    </lineage>
</organism>
<name>A0ABD0J3Q6_9CAEN</name>
<evidence type="ECO:0000313" key="4">
    <source>
        <dbReference type="Proteomes" id="UP001519460"/>
    </source>
</evidence>
<proteinExistence type="predicted"/>